<dbReference type="Pfam" id="PF17871">
    <property type="entry name" value="AAA_lid_9"/>
    <property type="match status" value="1"/>
</dbReference>
<keyword evidence="3" id="KW-0677">Repeat</keyword>
<reference evidence="13 14" key="1">
    <citation type="journal article" date="2019" name="Microbiol. Resour. Announc.">
        <title>Complete Genome Sequences of Three Mycoplasma anserisalpingitis (Mycoplasma sp. 1220) Strains.</title>
        <authorList>
            <person name="Grozner D."/>
            <person name="Forro B."/>
            <person name="Kovacs A.B."/>
            <person name="Marton S."/>
            <person name="Banyai K."/>
            <person name="Kreizinger Z."/>
            <person name="Sulyok K.M."/>
            <person name="Gyuranecz M."/>
        </authorList>
    </citation>
    <scope>NUCLEOTIDE SEQUENCE [LARGE SCALE GENOMIC DNA]</scope>
    <source>
        <strain evidence="13 14">ATCC:BAA-2147</strain>
    </source>
</reference>
<dbReference type="Pfam" id="PF10431">
    <property type="entry name" value="ClpB_D2-small"/>
    <property type="match status" value="1"/>
</dbReference>
<dbReference type="PANTHER" id="PTHR11638">
    <property type="entry name" value="ATP-DEPENDENT CLP PROTEASE"/>
    <property type="match status" value="1"/>
</dbReference>
<dbReference type="OrthoDB" id="9803641at2"/>
<evidence type="ECO:0000256" key="2">
    <source>
        <dbReference type="ARBA" id="ARBA00008675"/>
    </source>
</evidence>
<comment type="subcellular location">
    <subcellularLocation>
        <location evidence="1">Cytoplasm</location>
    </subcellularLocation>
</comment>
<evidence type="ECO:0000313" key="13">
    <source>
        <dbReference type="EMBL" id="QDY86762.1"/>
    </source>
</evidence>
<name>A0A5B8J6Q3_9MOLU</name>
<dbReference type="InterPro" id="IPR028299">
    <property type="entry name" value="ClpA/B_CS2"/>
</dbReference>
<evidence type="ECO:0000256" key="1">
    <source>
        <dbReference type="ARBA" id="ARBA00004496"/>
    </source>
</evidence>
<evidence type="ECO:0000256" key="6">
    <source>
        <dbReference type="ARBA" id="ARBA00023054"/>
    </source>
</evidence>
<keyword evidence="5 9" id="KW-0067">ATP-binding</keyword>
<feature type="domain" description="AAA+ ATPase" evidence="11">
    <location>
        <begin position="448"/>
        <end position="598"/>
    </location>
</feature>
<dbReference type="Gene3D" id="1.10.8.60">
    <property type="match status" value="1"/>
</dbReference>
<dbReference type="InterPro" id="IPR050130">
    <property type="entry name" value="ClpA_ClpB"/>
</dbReference>
<dbReference type="SUPFAM" id="SSF52540">
    <property type="entry name" value="P-loop containing nucleoside triphosphate hydrolases"/>
    <property type="match status" value="2"/>
</dbReference>
<gene>
    <name evidence="13" type="ORF">FRW55_01105</name>
</gene>
<dbReference type="Pfam" id="PF00004">
    <property type="entry name" value="AAA"/>
    <property type="match status" value="1"/>
</dbReference>
<keyword evidence="4 9" id="KW-0547">Nucleotide-binding</keyword>
<dbReference type="Proteomes" id="UP000318927">
    <property type="component" value="Chromosome"/>
</dbReference>
<dbReference type="InterPro" id="IPR027417">
    <property type="entry name" value="P-loop_NTPase"/>
</dbReference>
<keyword evidence="7 9" id="KW-0143">Chaperone</keyword>
<evidence type="ECO:0000256" key="4">
    <source>
        <dbReference type="ARBA" id="ARBA00022741"/>
    </source>
</evidence>
<feature type="coiled-coil region" evidence="10">
    <location>
        <begin position="267"/>
        <end position="346"/>
    </location>
</feature>
<dbReference type="PROSITE" id="PS00871">
    <property type="entry name" value="CLPAB_2"/>
    <property type="match status" value="1"/>
</dbReference>
<dbReference type="InterPro" id="IPR003959">
    <property type="entry name" value="ATPase_AAA_core"/>
</dbReference>
<evidence type="ECO:0000259" key="11">
    <source>
        <dbReference type="SMART" id="SM00382"/>
    </source>
</evidence>
<dbReference type="GO" id="GO:0016887">
    <property type="term" value="F:ATP hydrolysis activity"/>
    <property type="evidence" value="ECO:0007669"/>
    <property type="project" value="InterPro"/>
</dbReference>
<dbReference type="PROSITE" id="PS00870">
    <property type="entry name" value="CLPAB_1"/>
    <property type="match status" value="1"/>
</dbReference>
<dbReference type="InterPro" id="IPR019489">
    <property type="entry name" value="Clp_ATPase_C"/>
</dbReference>
<keyword evidence="6 10" id="KW-0175">Coiled coil</keyword>
<dbReference type="CDD" id="cd00009">
    <property type="entry name" value="AAA"/>
    <property type="match status" value="1"/>
</dbReference>
<sequence length="703" mass="80732">MEMNYTPNDNRPALEKYGRDLTKLAKENKLEPVIGRDDEIRRMIRILSRKTKNNPVLIGEPGVGKTAIVEGLAKKIIHKQVPENLLNCRVIEIDLASLIAGAMYQGQFEERLKSILKEIEEKKDEIIIFIDEIHMLIGTGKTGADSGMDAANIIKPLMARGALHLIGATTYDEYQKYIEKDAALERRMQKVIVNEPSIQDTITILRGIKERLERFHKVKIDDNSLVYAAELSSRYISDRFLPDKAIDLVDEAAATIKTEMNFIPEDLEKLNQEKIRLEMEKLALNSATKKDNQIIEINAKNLNETDIKIKELRKKWESEKNKLKDVISLQQEIEELKHKLNRSLNDGDFEQASKLKYGLIPEKENKLEEIKNANFELIKDTVTKETIAQIVSKWTKIPVNKLIQEEIDKILSLKDNLNKRIVGQEQAVKELSNTIIRSKANINDPNRPLASFLFAGPTGVGKTELARQLAYELFDSEKNMIRLDMSEFMEKHSVSKIIGSPPGYVGYGESGNLSEEIRKNPYTILLVDEIEKAHPEVLNIFLQMLDNGQITNSKGKIINCRNLIIIMTTNIGSLEILNNEIKSEKELKDLLLKHLKPEFINRFDEIIKFNPLSVENAKEISKLEINKLIKRIWDTHKIKISFDNSLLEYVVKNSFDSEFGARPIKRFIQKNIETFISMELIQNKLRVEYEYTLSVKNNELNLK</sequence>
<evidence type="ECO:0000256" key="5">
    <source>
        <dbReference type="ARBA" id="ARBA00022840"/>
    </source>
</evidence>
<dbReference type="CDD" id="cd19499">
    <property type="entry name" value="RecA-like_ClpB_Hsp104-like"/>
    <property type="match status" value="1"/>
</dbReference>
<organism evidence="13 14">
    <name type="scientific">Mycoplasma anserisalpingitidis</name>
    <dbReference type="NCBI Taxonomy" id="519450"/>
    <lineage>
        <taxon>Bacteria</taxon>
        <taxon>Bacillati</taxon>
        <taxon>Mycoplasmatota</taxon>
        <taxon>Mollicutes</taxon>
        <taxon>Mycoplasmataceae</taxon>
        <taxon>Mycoplasma</taxon>
    </lineage>
</organism>
<dbReference type="AlphaFoldDB" id="A0A5B8J6Q3"/>
<dbReference type="KEGG" id="mans:FRW55_01105"/>
<evidence type="ECO:0000256" key="8">
    <source>
        <dbReference type="ARBA" id="ARBA00026057"/>
    </source>
</evidence>
<dbReference type="InterPro" id="IPR003593">
    <property type="entry name" value="AAA+_ATPase"/>
</dbReference>
<dbReference type="EMBL" id="CP042295">
    <property type="protein sequence ID" value="QDY86762.1"/>
    <property type="molecule type" value="Genomic_DNA"/>
</dbReference>
<comment type="similarity">
    <text evidence="2 9">Belongs to the ClpA/ClpB family.</text>
</comment>
<feature type="domain" description="Clp ATPase C-terminal" evidence="12">
    <location>
        <begin position="612"/>
        <end position="702"/>
    </location>
</feature>
<dbReference type="SMART" id="SM00382">
    <property type="entry name" value="AAA"/>
    <property type="match status" value="2"/>
</dbReference>
<evidence type="ECO:0000256" key="3">
    <source>
        <dbReference type="ARBA" id="ARBA00022737"/>
    </source>
</evidence>
<dbReference type="FunFam" id="3.40.50.300:FF:000120">
    <property type="entry name" value="ATP-dependent chaperone ClpB"/>
    <property type="match status" value="1"/>
</dbReference>
<comment type="subunit">
    <text evidence="8">Homohexamer. The oligomerization is ATP-dependent.</text>
</comment>
<protein>
    <submittedName>
        <fullName evidence="13">AAA family ATPase</fullName>
    </submittedName>
</protein>
<dbReference type="InterPro" id="IPR041546">
    <property type="entry name" value="ClpA/ClpB_AAA_lid"/>
</dbReference>
<evidence type="ECO:0000313" key="14">
    <source>
        <dbReference type="Proteomes" id="UP000318927"/>
    </source>
</evidence>
<dbReference type="SMART" id="SM01086">
    <property type="entry name" value="ClpB_D2-small"/>
    <property type="match status" value="1"/>
</dbReference>
<feature type="domain" description="AAA+ ATPase" evidence="11">
    <location>
        <begin position="51"/>
        <end position="199"/>
    </location>
</feature>
<dbReference type="PRINTS" id="PR00300">
    <property type="entry name" value="CLPPROTEASEA"/>
</dbReference>
<dbReference type="InterPro" id="IPR001270">
    <property type="entry name" value="ClpA/B"/>
</dbReference>
<evidence type="ECO:0000256" key="9">
    <source>
        <dbReference type="RuleBase" id="RU004432"/>
    </source>
</evidence>
<evidence type="ECO:0000256" key="10">
    <source>
        <dbReference type="SAM" id="Coils"/>
    </source>
</evidence>
<feature type="coiled-coil region" evidence="10">
    <location>
        <begin position="400"/>
        <end position="434"/>
    </location>
</feature>
<proteinExistence type="inferred from homology"/>
<dbReference type="PANTHER" id="PTHR11638:SF18">
    <property type="entry name" value="HEAT SHOCK PROTEIN 104"/>
    <property type="match status" value="1"/>
</dbReference>
<dbReference type="InterPro" id="IPR018368">
    <property type="entry name" value="ClpA/B_CS1"/>
</dbReference>
<keyword evidence="14" id="KW-1185">Reference proteome</keyword>
<dbReference type="FunFam" id="3.40.50.300:FF:000025">
    <property type="entry name" value="ATP-dependent Clp protease subunit"/>
    <property type="match status" value="1"/>
</dbReference>
<evidence type="ECO:0000256" key="7">
    <source>
        <dbReference type="ARBA" id="ARBA00023186"/>
    </source>
</evidence>
<evidence type="ECO:0000259" key="12">
    <source>
        <dbReference type="SMART" id="SM01086"/>
    </source>
</evidence>
<dbReference type="GO" id="GO:0005524">
    <property type="term" value="F:ATP binding"/>
    <property type="evidence" value="ECO:0007669"/>
    <property type="project" value="UniProtKB-KW"/>
</dbReference>
<dbReference type="Pfam" id="PF07724">
    <property type="entry name" value="AAA_2"/>
    <property type="match status" value="1"/>
</dbReference>
<accession>A0A5B8J6Q3</accession>
<dbReference type="FunFam" id="3.40.50.300:FF:000010">
    <property type="entry name" value="Chaperone clpB 1, putative"/>
    <property type="match status" value="1"/>
</dbReference>
<dbReference type="GO" id="GO:0034605">
    <property type="term" value="P:cellular response to heat"/>
    <property type="evidence" value="ECO:0007669"/>
    <property type="project" value="TreeGrafter"/>
</dbReference>
<dbReference type="GO" id="GO:0005737">
    <property type="term" value="C:cytoplasm"/>
    <property type="evidence" value="ECO:0007669"/>
    <property type="project" value="UniProtKB-SubCell"/>
</dbReference>
<dbReference type="Gene3D" id="3.40.50.300">
    <property type="entry name" value="P-loop containing nucleotide triphosphate hydrolases"/>
    <property type="match status" value="3"/>
</dbReference>